<dbReference type="PROSITE" id="PS50005">
    <property type="entry name" value="TPR"/>
    <property type="match status" value="1"/>
</dbReference>
<comment type="caution">
    <text evidence="5">The sequence shown here is derived from an EMBL/GenBank/DDBJ whole genome shotgun (WGS) entry which is preliminary data.</text>
</comment>
<dbReference type="InterPro" id="IPR013105">
    <property type="entry name" value="TPR_2"/>
</dbReference>
<dbReference type="InterPro" id="IPR011990">
    <property type="entry name" value="TPR-like_helical_dom_sf"/>
</dbReference>
<proteinExistence type="predicted"/>
<evidence type="ECO:0000256" key="2">
    <source>
        <dbReference type="ARBA" id="ARBA00022803"/>
    </source>
</evidence>
<dbReference type="SUPFAM" id="SSF48452">
    <property type="entry name" value="TPR-like"/>
    <property type="match status" value="1"/>
</dbReference>
<feature type="region of interest" description="Disordered" evidence="4">
    <location>
        <begin position="38"/>
        <end position="57"/>
    </location>
</feature>
<evidence type="ECO:0000256" key="4">
    <source>
        <dbReference type="SAM" id="MobiDB-lite"/>
    </source>
</evidence>
<accession>A0AAD1UFL4</accession>
<dbReference type="InterPro" id="IPR019734">
    <property type="entry name" value="TPR_rpt"/>
</dbReference>
<dbReference type="AlphaFoldDB" id="A0AAD1UFL4"/>
<evidence type="ECO:0000313" key="5">
    <source>
        <dbReference type="EMBL" id="CAI2364459.1"/>
    </source>
</evidence>
<keyword evidence="2 3" id="KW-0802">TPR repeat</keyword>
<keyword evidence="6" id="KW-1185">Reference proteome</keyword>
<dbReference type="Pfam" id="PF07719">
    <property type="entry name" value="TPR_2"/>
    <property type="match status" value="1"/>
</dbReference>
<sequence length="521" mass="59366">MLELNLSEFQLKTDDNGERTSRHILESSLSQIDEISGETLSNEVSSPQMSEINTSQNKKTPILKSSLSFSVTKEGIVKSHIELKKFRPEWSKSSANLENPQSCQKYSLGSDLGSVTETQSLLGCKIHELESQDFYLKKGKKYEEANKFDKAHECYSQALKINPRCSKANFSLAGLESKRGCLEQAIEYYNRALEDDHIPNRDRSTKSSFDSSSDPKEMHFMNIKIQPEEGIRNYKCSGTKSTRNLKKTSSSITQSPVQIVSSLKLPKNCRSVKCLTTRKDNKSRNKRVHFEPTENIRAKRTSKRKVQRRANFVELSHKNISMDTPGKCKKLKSIVKCKKIDLNDLLSPKNKKKIKLNGQSSPVFKAKSTIQTPKPFCYNKDMEESKEEVASLLPKTSPKKKSKWRKYLFEKSIGKKPSSPPKLIQKTRSKSIKRFELKLQSQPSIYQRRSSSFCRQNTTSETFPLQESKKPLSACKTKNIYNKKSTQCILGLKSPHKSIFNQKSPLESLQTILHNTNSPSQ</sequence>
<organism evidence="5 6">
    <name type="scientific">Euplotes crassus</name>
    <dbReference type="NCBI Taxonomy" id="5936"/>
    <lineage>
        <taxon>Eukaryota</taxon>
        <taxon>Sar</taxon>
        <taxon>Alveolata</taxon>
        <taxon>Ciliophora</taxon>
        <taxon>Intramacronucleata</taxon>
        <taxon>Spirotrichea</taxon>
        <taxon>Hypotrichia</taxon>
        <taxon>Euplotida</taxon>
        <taxon>Euplotidae</taxon>
        <taxon>Moneuplotes</taxon>
    </lineage>
</organism>
<evidence type="ECO:0000313" key="6">
    <source>
        <dbReference type="Proteomes" id="UP001295684"/>
    </source>
</evidence>
<gene>
    <name evidence="5" type="ORF">ECRASSUSDP1_LOCUS5802</name>
</gene>
<dbReference type="EMBL" id="CAMPGE010005612">
    <property type="protein sequence ID" value="CAI2364459.1"/>
    <property type="molecule type" value="Genomic_DNA"/>
</dbReference>
<feature type="region of interest" description="Disordered" evidence="4">
    <location>
        <begin position="197"/>
        <end position="216"/>
    </location>
</feature>
<name>A0AAD1UFL4_EUPCR</name>
<evidence type="ECO:0000256" key="1">
    <source>
        <dbReference type="ARBA" id="ARBA00022737"/>
    </source>
</evidence>
<protein>
    <submittedName>
        <fullName evidence="5">Uncharacterized protein</fullName>
    </submittedName>
</protein>
<reference evidence="5" key="1">
    <citation type="submission" date="2023-07" db="EMBL/GenBank/DDBJ databases">
        <authorList>
            <consortium name="AG Swart"/>
            <person name="Singh M."/>
            <person name="Singh A."/>
            <person name="Seah K."/>
            <person name="Emmerich C."/>
        </authorList>
    </citation>
    <scope>NUCLEOTIDE SEQUENCE</scope>
    <source>
        <strain evidence="5">DP1</strain>
    </source>
</reference>
<keyword evidence="1" id="KW-0677">Repeat</keyword>
<dbReference type="Proteomes" id="UP001295684">
    <property type="component" value="Unassembled WGS sequence"/>
</dbReference>
<evidence type="ECO:0000256" key="3">
    <source>
        <dbReference type="PROSITE-ProRule" id="PRU00339"/>
    </source>
</evidence>
<dbReference type="Gene3D" id="1.25.40.10">
    <property type="entry name" value="Tetratricopeptide repeat domain"/>
    <property type="match status" value="1"/>
</dbReference>
<feature type="repeat" description="TPR" evidence="3">
    <location>
        <begin position="132"/>
        <end position="165"/>
    </location>
</feature>
<dbReference type="SMART" id="SM00028">
    <property type="entry name" value="TPR"/>
    <property type="match status" value="2"/>
</dbReference>